<comment type="caution">
    <text evidence="1">The sequence shown here is derived from an EMBL/GenBank/DDBJ whole genome shotgun (WGS) entry which is preliminary data.</text>
</comment>
<keyword evidence="2" id="KW-1185">Reference proteome</keyword>
<gene>
    <name evidence="1" type="ORF">BFR47_02185</name>
</gene>
<reference evidence="1 2" key="1">
    <citation type="submission" date="2016-07" db="EMBL/GenBank/DDBJ databases">
        <title>Draft Genome Sequence of Oceanisphaera psychrotolerans, isolated from coastal sediment samples.</title>
        <authorList>
            <person name="Zhuo S."/>
            <person name="Ruan Z."/>
        </authorList>
    </citation>
    <scope>NUCLEOTIDE SEQUENCE [LARGE SCALE GENOMIC DNA]</scope>
    <source>
        <strain evidence="1 2">LAM-WHM-ZC</strain>
    </source>
</reference>
<accession>A0A1J4QFA1</accession>
<protein>
    <submittedName>
        <fullName evidence="1">Uncharacterized protein</fullName>
    </submittedName>
</protein>
<evidence type="ECO:0000313" key="1">
    <source>
        <dbReference type="EMBL" id="OIN09106.1"/>
    </source>
</evidence>
<proteinExistence type="predicted"/>
<dbReference type="RefSeq" id="WP_071472774.1">
    <property type="nucleotide sequence ID" value="NZ_MDKE01000022.1"/>
</dbReference>
<organism evidence="1 2">
    <name type="scientific">Oceanisphaera psychrotolerans</name>
    <dbReference type="NCBI Taxonomy" id="1414654"/>
    <lineage>
        <taxon>Bacteria</taxon>
        <taxon>Pseudomonadati</taxon>
        <taxon>Pseudomonadota</taxon>
        <taxon>Gammaproteobacteria</taxon>
        <taxon>Aeromonadales</taxon>
        <taxon>Aeromonadaceae</taxon>
        <taxon>Oceanisphaera</taxon>
    </lineage>
</organism>
<dbReference type="Proteomes" id="UP000243073">
    <property type="component" value="Unassembled WGS sequence"/>
</dbReference>
<dbReference type="AlphaFoldDB" id="A0A1J4QFA1"/>
<sequence>MNPGITTLLALLLTGCTSMESLYSYLGQTEQVSAQTPGVAVTRTQPPRLESLSFFSSRRFAANRAEPCARQLMQAPEQDPEPIGYVGEDVLNARGMIEVNNRELGILPSRYRIRFQMAELSQKNGTTYGFSQIRVARQDALNLGNHDFITIPPAGRTTQQVYLELQRLYQQLDACVAG</sequence>
<dbReference type="OrthoDB" id="5600233at2"/>
<dbReference type="EMBL" id="MDKE01000022">
    <property type="protein sequence ID" value="OIN09106.1"/>
    <property type="molecule type" value="Genomic_DNA"/>
</dbReference>
<name>A0A1J4QFA1_9GAMM</name>
<evidence type="ECO:0000313" key="2">
    <source>
        <dbReference type="Proteomes" id="UP000243073"/>
    </source>
</evidence>